<evidence type="ECO:0000259" key="8">
    <source>
        <dbReference type="Pfam" id="PF02781"/>
    </source>
</evidence>
<organism evidence="9 10">
    <name type="scientific">Peptoclostridium acidaminophilum DSM 3953</name>
    <dbReference type="NCBI Taxonomy" id="1286171"/>
    <lineage>
        <taxon>Bacteria</taxon>
        <taxon>Bacillati</taxon>
        <taxon>Bacillota</taxon>
        <taxon>Clostridia</taxon>
        <taxon>Peptostreptococcales</taxon>
        <taxon>Peptoclostridiaceae</taxon>
        <taxon>Peptoclostridium</taxon>
    </lineage>
</organism>
<dbReference type="PANTHER" id="PTHR23429">
    <property type="entry name" value="GLUCOSE-6-PHOSPHATE 1-DEHYDROGENASE G6PD"/>
    <property type="match status" value="1"/>
</dbReference>
<dbReference type="OrthoDB" id="9802739at2"/>
<dbReference type="EC" id="1.1.1.49" evidence="6"/>
<proteinExistence type="inferred from homology"/>
<feature type="binding site" evidence="6">
    <location>
        <begin position="84"/>
        <end position="85"/>
    </location>
    <ligand>
        <name>NADP(+)</name>
        <dbReference type="ChEBI" id="CHEBI:58349"/>
    </ligand>
</feature>
<evidence type="ECO:0000313" key="10">
    <source>
        <dbReference type="Proteomes" id="UP000019591"/>
    </source>
</evidence>
<evidence type="ECO:0000259" key="7">
    <source>
        <dbReference type="Pfam" id="PF00479"/>
    </source>
</evidence>
<dbReference type="eggNOG" id="COG0364">
    <property type="taxonomic scope" value="Bacteria"/>
</dbReference>
<evidence type="ECO:0000256" key="2">
    <source>
        <dbReference type="ARBA" id="ARBA00022526"/>
    </source>
</evidence>
<feature type="domain" description="Glucose-6-phosphate dehydrogenase NAD-binding" evidence="7">
    <location>
        <begin position="5"/>
        <end position="187"/>
    </location>
</feature>
<keyword evidence="3 6" id="KW-0521">NADP</keyword>
<dbReference type="GO" id="GO:0050661">
    <property type="term" value="F:NADP binding"/>
    <property type="evidence" value="ECO:0007669"/>
    <property type="project" value="UniProtKB-UniRule"/>
</dbReference>
<keyword evidence="10" id="KW-1185">Reference proteome</keyword>
<dbReference type="GO" id="GO:0009051">
    <property type="term" value="P:pentose-phosphate shunt, oxidative branch"/>
    <property type="evidence" value="ECO:0007669"/>
    <property type="project" value="TreeGrafter"/>
</dbReference>
<feature type="active site" description="Proton acceptor" evidence="6">
    <location>
        <position position="240"/>
    </location>
</feature>
<feature type="binding site" evidence="6">
    <location>
        <position position="345"/>
    </location>
    <ligand>
        <name>substrate</name>
    </ligand>
</feature>
<gene>
    <name evidence="9" type="primary">zwf1</name>
    <name evidence="6" type="synonym">zwf</name>
    <name evidence="9" type="ORF">EAL2_c16460</name>
</gene>
<feature type="binding site" evidence="6">
    <location>
        <position position="235"/>
    </location>
    <ligand>
        <name>substrate</name>
    </ligand>
</feature>
<evidence type="ECO:0000256" key="1">
    <source>
        <dbReference type="ARBA" id="ARBA00004937"/>
    </source>
</evidence>
<dbReference type="STRING" id="1286171.EAL2_c16460"/>
<feature type="domain" description="Glucose-6-phosphate dehydrogenase C-terminal" evidence="8">
    <location>
        <begin position="190"/>
        <end position="485"/>
    </location>
</feature>
<sequence length="493" mass="56670">MSIIVVFGGTGDLGRKKLIPDIYNLYFENNLPQESRVVTVGRSIRSEGEYKESVRECISRYSRLGYDEDVWRRFEKIISYRQFDFNDIEGYRKLETELAEIEKECGRPLGRLFYLATSHDFFGPIVEKLRDSGLANGRDSFRRLIVEKPFGRDIASARSLNAVIRSVFEEEDIYRIDHYLGNEMIQNILSLRFSNSMLEQVWNSSCIDNIQISILEEAGVEGREEYYESSGVLRDMVQNHIIQLISLVMMEPPVSLAPEDIKEQKLKVIKSICNMTPEDIGENVVLGQYAEGTIKSEGVKGYRSEKGVPEDSVTATFAALRLFVENSRWNGVPVYVRTGKRLNNKLLNIAVEFKNLSSVYGAEAFVDSQPNLLSINILPEESISLQFHMKKPGRLDKLEPFEMSFFKNQELKSKNPETYERLIYDAIRGDSTRYAGWDEIESSWRIVEDILDTCEKRKECLHFYSAGSSGPNEAERLLERDGRRWLGDGNPRK</sequence>
<dbReference type="InterPro" id="IPR036291">
    <property type="entry name" value="NAD(P)-bd_dom_sf"/>
</dbReference>
<dbReference type="KEGG" id="eac:EAL2_c16460"/>
<dbReference type="PRINTS" id="PR00079">
    <property type="entry name" value="G6PDHDRGNASE"/>
</dbReference>
<keyword evidence="4 6" id="KW-0560">Oxidoreductase</keyword>
<accession>W8U7T0</accession>
<feature type="binding site" evidence="6">
    <location>
        <position position="216"/>
    </location>
    <ligand>
        <name>substrate</name>
    </ligand>
</feature>
<dbReference type="Proteomes" id="UP000019591">
    <property type="component" value="Chromosome"/>
</dbReference>
<comment type="catalytic activity">
    <reaction evidence="6">
        <text>D-glucose 6-phosphate + NADP(+) = 6-phospho-D-glucono-1,5-lactone + NADPH + H(+)</text>
        <dbReference type="Rhea" id="RHEA:15841"/>
        <dbReference type="ChEBI" id="CHEBI:15378"/>
        <dbReference type="ChEBI" id="CHEBI:57783"/>
        <dbReference type="ChEBI" id="CHEBI:57955"/>
        <dbReference type="ChEBI" id="CHEBI:58349"/>
        <dbReference type="ChEBI" id="CHEBI:61548"/>
        <dbReference type="EC" id="1.1.1.49"/>
    </reaction>
</comment>
<dbReference type="Pfam" id="PF00479">
    <property type="entry name" value="G6PD_N"/>
    <property type="match status" value="1"/>
</dbReference>
<dbReference type="PIRSF" id="PIRSF000110">
    <property type="entry name" value="G6PD"/>
    <property type="match status" value="1"/>
</dbReference>
<comment type="caution">
    <text evidence="6">Lacks conserved residue(s) required for the propagation of feature annotation.</text>
</comment>
<evidence type="ECO:0000256" key="6">
    <source>
        <dbReference type="HAMAP-Rule" id="MF_00966"/>
    </source>
</evidence>
<dbReference type="PANTHER" id="PTHR23429:SF0">
    <property type="entry name" value="GLUCOSE-6-PHOSPHATE 1-DEHYDROGENASE"/>
    <property type="match status" value="1"/>
</dbReference>
<name>W8U7T0_PEPAC</name>
<dbReference type="InterPro" id="IPR022674">
    <property type="entry name" value="G6P_DH_NAD-bd"/>
</dbReference>
<feature type="binding site" evidence="6">
    <location>
        <position position="42"/>
    </location>
    <ligand>
        <name>NADP(+)</name>
        <dbReference type="ChEBI" id="CHEBI:58349"/>
    </ligand>
</feature>
<dbReference type="PATRIC" id="fig|1286171.3.peg.1597"/>
<dbReference type="GO" id="GO:0006006">
    <property type="term" value="P:glucose metabolic process"/>
    <property type="evidence" value="ECO:0007669"/>
    <property type="project" value="UniProtKB-KW"/>
</dbReference>
<protein>
    <recommendedName>
        <fullName evidence="6">Glucose-6-phosphate 1-dehydrogenase</fullName>
        <shortName evidence="6">G6PD</shortName>
        <ecNumber evidence="6">1.1.1.49</ecNumber>
    </recommendedName>
</protein>
<dbReference type="GO" id="GO:0005829">
    <property type="term" value="C:cytosol"/>
    <property type="evidence" value="ECO:0007669"/>
    <property type="project" value="TreeGrafter"/>
</dbReference>
<dbReference type="HAMAP" id="MF_00966">
    <property type="entry name" value="G6PD"/>
    <property type="match status" value="1"/>
</dbReference>
<feature type="binding site" evidence="6">
    <location>
        <position position="178"/>
    </location>
    <ligand>
        <name>substrate</name>
    </ligand>
</feature>
<dbReference type="SUPFAM" id="SSF55347">
    <property type="entry name" value="Glyceraldehyde-3-phosphate dehydrogenase-like, C-terminal domain"/>
    <property type="match status" value="1"/>
</dbReference>
<dbReference type="SUPFAM" id="SSF51735">
    <property type="entry name" value="NAD(P)-binding Rossmann-fold domains"/>
    <property type="match status" value="1"/>
</dbReference>
<reference evidence="9 10" key="1">
    <citation type="journal article" date="2014" name="Genome Announc.">
        <title>Complete Genome Sequence of Amino Acid-Utilizing Eubacterium acidaminophilum al-2 (DSM 3953).</title>
        <authorList>
            <person name="Poehlein A."/>
            <person name="Andreesen J.R."/>
            <person name="Daniel R."/>
        </authorList>
    </citation>
    <scope>NUCLEOTIDE SEQUENCE [LARGE SCALE GENOMIC DNA]</scope>
    <source>
        <strain evidence="9 10">DSM 3953</strain>
    </source>
</reference>
<evidence type="ECO:0000256" key="4">
    <source>
        <dbReference type="ARBA" id="ARBA00023002"/>
    </source>
</evidence>
<dbReference type="EMBL" id="CP007452">
    <property type="protein sequence ID" value="AHM56941.1"/>
    <property type="molecule type" value="Genomic_DNA"/>
</dbReference>
<feature type="binding site" evidence="6">
    <location>
        <position position="148"/>
    </location>
    <ligand>
        <name>NADP(+)</name>
        <dbReference type="ChEBI" id="CHEBI:58349"/>
    </ligand>
</feature>
<comment type="function">
    <text evidence="6">Catalyzes the oxidation of glucose 6-phosphate to 6-phosphogluconolactone.</text>
</comment>
<comment type="similarity">
    <text evidence="6">Belongs to the glucose-6-phosphate dehydrogenase family.</text>
</comment>
<feature type="binding site" evidence="6">
    <location>
        <position position="340"/>
    </location>
    <ligand>
        <name>substrate</name>
    </ligand>
</feature>
<dbReference type="NCBIfam" id="TIGR00871">
    <property type="entry name" value="zwf"/>
    <property type="match status" value="1"/>
</dbReference>
<dbReference type="Gene3D" id="3.30.360.10">
    <property type="entry name" value="Dihydrodipicolinate Reductase, domain 2"/>
    <property type="match status" value="1"/>
</dbReference>
<dbReference type="Gene3D" id="3.40.50.720">
    <property type="entry name" value="NAD(P)-binding Rossmann-like Domain"/>
    <property type="match status" value="1"/>
</dbReference>
<keyword evidence="5 6" id="KW-0119">Carbohydrate metabolism</keyword>
<keyword evidence="2 6" id="KW-0313">Glucose metabolism</keyword>
<dbReference type="InterPro" id="IPR022675">
    <property type="entry name" value="G6P_DH_C"/>
</dbReference>
<evidence type="ECO:0000256" key="5">
    <source>
        <dbReference type="ARBA" id="ARBA00023277"/>
    </source>
</evidence>
<dbReference type="AlphaFoldDB" id="W8U7T0"/>
<comment type="pathway">
    <text evidence="1 6">Carbohydrate degradation; pentose phosphate pathway; D-ribulose 5-phosphate from D-glucose 6-phosphate (oxidative stage): step 1/3.</text>
</comment>
<dbReference type="GO" id="GO:0004345">
    <property type="term" value="F:glucose-6-phosphate dehydrogenase activity"/>
    <property type="evidence" value="ECO:0007669"/>
    <property type="project" value="UniProtKB-UniRule"/>
</dbReference>
<dbReference type="UniPathway" id="UPA00115">
    <property type="reaction ID" value="UER00408"/>
</dbReference>
<dbReference type="HOGENOM" id="CLU_013524_5_1_9"/>
<dbReference type="RefSeq" id="WP_038601978.1">
    <property type="nucleotide sequence ID" value="NZ_CP007452.1"/>
</dbReference>
<evidence type="ECO:0000313" key="9">
    <source>
        <dbReference type="EMBL" id="AHM56941.1"/>
    </source>
</evidence>
<dbReference type="InterPro" id="IPR001282">
    <property type="entry name" value="G6P_DH"/>
</dbReference>
<evidence type="ECO:0000256" key="3">
    <source>
        <dbReference type="ARBA" id="ARBA00022857"/>
    </source>
</evidence>
<dbReference type="Pfam" id="PF02781">
    <property type="entry name" value="G6PD_C"/>
    <property type="match status" value="1"/>
</dbReference>